<dbReference type="EMBL" id="AP019621">
    <property type="protein sequence ID" value="BBJ56270.1"/>
    <property type="molecule type" value="Genomic_DNA"/>
</dbReference>
<evidence type="ECO:0000256" key="2">
    <source>
        <dbReference type="SAM" id="SignalP"/>
    </source>
</evidence>
<evidence type="ECO:0000313" key="4">
    <source>
        <dbReference type="EMBL" id="BBJ56270.1"/>
    </source>
</evidence>
<feature type="region of interest" description="Disordered" evidence="1">
    <location>
        <begin position="34"/>
        <end position="54"/>
    </location>
</feature>
<sequence>MGRAVVIGGGLAGMLAAAALAPFADDVTIVEQRDVPATHPTPGENLPRTGTSTC</sequence>
<gene>
    <name evidence="4" type="ORF">SAVMC3_88990</name>
</gene>
<dbReference type="InterPro" id="IPR036188">
    <property type="entry name" value="FAD/NAD-bd_sf"/>
</dbReference>
<feature type="chain" id="PRO_5038546667" description="Pyridine nucleotide-disulphide oxidoreductase N-terminal domain-containing protein" evidence="2">
    <location>
        <begin position="25"/>
        <end position="54"/>
    </location>
</feature>
<dbReference type="SUPFAM" id="SSF51905">
    <property type="entry name" value="FAD/NAD(P)-binding domain"/>
    <property type="match status" value="1"/>
</dbReference>
<reference evidence="4" key="1">
    <citation type="submission" date="2019-04" db="EMBL/GenBank/DDBJ databases">
        <title>Draft genome sequences of Streptomyces avermitilis MC3.</title>
        <authorList>
            <person name="Komaki H."/>
            <person name="Tamura T."/>
            <person name="Hosoyama A."/>
        </authorList>
    </citation>
    <scope>NUCLEOTIDE SEQUENCE</scope>
    <source>
        <strain evidence="4">MC3</strain>
    </source>
</reference>
<evidence type="ECO:0000256" key="1">
    <source>
        <dbReference type="SAM" id="MobiDB-lite"/>
    </source>
</evidence>
<proteinExistence type="predicted"/>
<organism evidence="4">
    <name type="scientific">Streptomyces avermitilis</name>
    <dbReference type="NCBI Taxonomy" id="33903"/>
    <lineage>
        <taxon>Bacteria</taxon>
        <taxon>Bacillati</taxon>
        <taxon>Actinomycetota</taxon>
        <taxon>Actinomycetes</taxon>
        <taxon>Kitasatosporales</taxon>
        <taxon>Streptomycetaceae</taxon>
        <taxon>Streptomyces</taxon>
    </lineage>
</organism>
<dbReference type="AlphaFoldDB" id="A0A499VTB7"/>
<keyword evidence="2" id="KW-0732">Signal</keyword>
<name>A0A499VTB7_STRAX</name>
<feature type="signal peptide" evidence="2">
    <location>
        <begin position="1"/>
        <end position="24"/>
    </location>
</feature>
<evidence type="ECO:0000259" key="3">
    <source>
        <dbReference type="Pfam" id="PF00070"/>
    </source>
</evidence>
<dbReference type="Gene3D" id="3.50.50.60">
    <property type="entry name" value="FAD/NAD(P)-binding domain"/>
    <property type="match status" value="1"/>
</dbReference>
<dbReference type="Gene3D" id="3.30.9.100">
    <property type="match status" value="1"/>
</dbReference>
<dbReference type="InterPro" id="IPR039648">
    <property type="entry name" value="DHPH_N"/>
</dbReference>
<feature type="domain" description="Pyridine nucleotide-disulphide oxidoreductase N-terminal" evidence="3">
    <location>
        <begin position="3"/>
        <end position="36"/>
    </location>
</feature>
<protein>
    <recommendedName>
        <fullName evidence="3">Pyridine nucleotide-disulphide oxidoreductase N-terminal domain-containing protein</fullName>
    </recommendedName>
</protein>
<accession>A0A499VTB7</accession>
<dbReference type="Pfam" id="PF00070">
    <property type="entry name" value="Pyr_redox"/>
    <property type="match status" value="1"/>
</dbReference>